<feature type="transmembrane region" description="Helical" evidence="2">
    <location>
        <begin position="238"/>
        <end position="260"/>
    </location>
</feature>
<evidence type="ECO:0000256" key="2">
    <source>
        <dbReference type="SAM" id="Phobius"/>
    </source>
</evidence>
<sequence length="272" mass="28589">MVQASVTEKEAEQAATESVEAGLAQIAKQVLQTDPEARESLRRYQDAVVRLEKAKAASEELDRMFAEASRGAAMSDEQAAQAERQKANERMADAEVEAAERLLRAAELEFESARRQQQQWADAATDGPERVESVKAAAVAAVAGLLAELPLVTLTSGESTTPLSSTLTLLSAVAACFLFGVTYRYAVRSDSSNRQLRLGVIAAFGLVRASGAGDVLQATASVAADGAGPLSMAVIGPAALYALESLILFGFASVAIEAAFGQGFLKRFGETS</sequence>
<protein>
    <submittedName>
        <fullName evidence="3">Uncharacterized protein</fullName>
    </submittedName>
</protein>
<keyword evidence="1" id="KW-0175">Coiled coil</keyword>
<keyword evidence="2" id="KW-0472">Membrane</keyword>
<dbReference type="AlphaFoldDB" id="A0A150GMT5"/>
<dbReference type="PANTHER" id="PTHR36383">
    <property type="entry name" value="OS09G0529350 PROTEIN"/>
    <property type="match status" value="1"/>
</dbReference>
<gene>
    <name evidence="3" type="ORF">GPECTOR_14g3</name>
</gene>
<evidence type="ECO:0000313" key="3">
    <source>
        <dbReference type="EMBL" id="KXZ51042.1"/>
    </source>
</evidence>
<keyword evidence="2" id="KW-1133">Transmembrane helix</keyword>
<feature type="transmembrane region" description="Helical" evidence="2">
    <location>
        <begin position="167"/>
        <end position="186"/>
    </location>
</feature>
<feature type="coiled-coil region" evidence="1">
    <location>
        <begin position="41"/>
        <end position="116"/>
    </location>
</feature>
<evidence type="ECO:0000313" key="4">
    <source>
        <dbReference type="Proteomes" id="UP000075714"/>
    </source>
</evidence>
<dbReference type="OrthoDB" id="198474at2759"/>
<feature type="transmembrane region" description="Helical" evidence="2">
    <location>
        <begin position="198"/>
        <end position="218"/>
    </location>
</feature>
<comment type="caution">
    <text evidence="3">The sequence shown here is derived from an EMBL/GenBank/DDBJ whole genome shotgun (WGS) entry which is preliminary data.</text>
</comment>
<keyword evidence="2" id="KW-0812">Transmembrane</keyword>
<evidence type="ECO:0000256" key="1">
    <source>
        <dbReference type="SAM" id="Coils"/>
    </source>
</evidence>
<accession>A0A150GMT5</accession>
<reference evidence="4" key="1">
    <citation type="journal article" date="2016" name="Nat. Commun.">
        <title>The Gonium pectorale genome demonstrates co-option of cell cycle regulation during the evolution of multicellularity.</title>
        <authorList>
            <person name="Hanschen E.R."/>
            <person name="Marriage T.N."/>
            <person name="Ferris P.J."/>
            <person name="Hamaji T."/>
            <person name="Toyoda A."/>
            <person name="Fujiyama A."/>
            <person name="Neme R."/>
            <person name="Noguchi H."/>
            <person name="Minakuchi Y."/>
            <person name="Suzuki M."/>
            <person name="Kawai-Toyooka H."/>
            <person name="Smith D.R."/>
            <person name="Sparks H."/>
            <person name="Anderson J."/>
            <person name="Bakaric R."/>
            <person name="Luria V."/>
            <person name="Karger A."/>
            <person name="Kirschner M.W."/>
            <person name="Durand P.M."/>
            <person name="Michod R.E."/>
            <person name="Nozaki H."/>
            <person name="Olson B.J."/>
        </authorList>
    </citation>
    <scope>NUCLEOTIDE SEQUENCE [LARGE SCALE GENOMIC DNA]</scope>
    <source>
        <strain evidence="4">NIES-2863</strain>
    </source>
</reference>
<dbReference type="PANTHER" id="PTHR36383:SF1">
    <property type="entry name" value="PROTEIN, PUTATIVE-RELATED"/>
    <property type="match status" value="1"/>
</dbReference>
<organism evidence="3 4">
    <name type="scientific">Gonium pectorale</name>
    <name type="common">Green alga</name>
    <dbReference type="NCBI Taxonomy" id="33097"/>
    <lineage>
        <taxon>Eukaryota</taxon>
        <taxon>Viridiplantae</taxon>
        <taxon>Chlorophyta</taxon>
        <taxon>core chlorophytes</taxon>
        <taxon>Chlorophyceae</taxon>
        <taxon>CS clade</taxon>
        <taxon>Chlamydomonadales</taxon>
        <taxon>Volvocaceae</taxon>
        <taxon>Gonium</taxon>
    </lineage>
</organism>
<dbReference type="EMBL" id="LSYV01000015">
    <property type="protein sequence ID" value="KXZ51042.1"/>
    <property type="molecule type" value="Genomic_DNA"/>
</dbReference>
<dbReference type="Proteomes" id="UP000075714">
    <property type="component" value="Unassembled WGS sequence"/>
</dbReference>
<proteinExistence type="predicted"/>
<name>A0A150GMT5_GONPE</name>
<keyword evidence="4" id="KW-1185">Reference proteome</keyword>